<gene>
    <name evidence="1" type="ORF">J2TS6_26230</name>
</gene>
<comment type="caution">
    <text evidence="1">The sequence shown here is derived from an EMBL/GenBank/DDBJ whole genome shotgun (WGS) entry which is preliminary data.</text>
</comment>
<protein>
    <submittedName>
        <fullName evidence="1">Uncharacterized protein</fullName>
    </submittedName>
</protein>
<organism evidence="1 2">
    <name type="scientific">Paenibacillus albilobatus</name>
    <dbReference type="NCBI Taxonomy" id="2716884"/>
    <lineage>
        <taxon>Bacteria</taxon>
        <taxon>Bacillati</taxon>
        <taxon>Bacillota</taxon>
        <taxon>Bacilli</taxon>
        <taxon>Bacillales</taxon>
        <taxon>Paenibacillaceae</taxon>
        <taxon>Paenibacillus</taxon>
    </lineage>
</organism>
<sequence>MLNSSMEFTPFKILLTKYMSLRGGYTGGIDGKQANISQAEST</sequence>
<proteinExistence type="predicted"/>
<keyword evidence="2" id="KW-1185">Reference proteome</keyword>
<evidence type="ECO:0000313" key="1">
    <source>
        <dbReference type="EMBL" id="GIO31482.1"/>
    </source>
</evidence>
<accession>A0A920CCE3</accession>
<reference evidence="1" key="1">
    <citation type="submission" date="2021-03" db="EMBL/GenBank/DDBJ databases">
        <title>Antimicrobial resistance genes in bacteria isolated from Japanese honey, and their potential for conferring macrolide and lincosamide resistance in the American foulbrood pathogen Paenibacillus larvae.</title>
        <authorList>
            <person name="Okamoto M."/>
            <person name="Kumagai M."/>
            <person name="Kanamori H."/>
            <person name="Takamatsu D."/>
        </authorList>
    </citation>
    <scope>NUCLEOTIDE SEQUENCE</scope>
    <source>
        <strain evidence="1">J2TS6</strain>
    </source>
</reference>
<evidence type="ECO:0000313" key="2">
    <source>
        <dbReference type="Proteomes" id="UP000679779"/>
    </source>
</evidence>
<dbReference type="EMBL" id="BORQ01000003">
    <property type="protein sequence ID" value="GIO31482.1"/>
    <property type="molecule type" value="Genomic_DNA"/>
</dbReference>
<dbReference type="AlphaFoldDB" id="A0A920CCE3"/>
<dbReference type="Proteomes" id="UP000679779">
    <property type="component" value="Unassembled WGS sequence"/>
</dbReference>
<name>A0A920CCE3_9BACL</name>